<evidence type="ECO:0000313" key="4">
    <source>
        <dbReference type="EMBL" id="PIA39053.1"/>
    </source>
</evidence>
<keyword evidence="2" id="KW-0812">Transmembrane</keyword>
<organism evidence="4 5">
    <name type="scientific">Aquilegia coerulea</name>
    <name type="common">Rocky mountain columbine</name>
    <dbReference type="NCBI Taxonomy" id="218851"/>
    <lineage>
        <taxon>Eukaryota</taxon>
        <taxon>Viridiplantae</taxon>
        <taxon>Streptophyta</taxon>
        <taxon>Embryophyta</taxon>
        <taxon>Tracheophyta</taxon>
        <taxon>Spermatophyta</taxon>
        <taxon>Magnoliopsida</taxon>
        <taxon>Ranunculales</taxon>
        <taxon>Ranunculaceae</taxon>
        <taxon>Thalictroideae</taxon>
        <taxon>Aquilegia</taxon>
    </lineage>
</organism>
<name>A0A2G5D6D4_AQUCA</name>
<evidence type="ECO:0000256" key="1">
    <source>
        <dbReference type="SAM" id="MobiDB-lite"/>
    </source>
</evidence>
<feature type="region of interest" description="Disordered" evidence="1">
    <location>
        <begin position="140"/>
        <end position="168"/>
    </location>
</feature>
<dbReference type="InterPro" id="IPR001251">
    <property type="entry name" value="CRAL-TRIO_dom"/>
</dbReference>
<evidence type="ECO:0000259" key="3">
    <source>
        <dbReference type="PROSITE" id="PS50191"/>
    </source>
</evidence>
<dbReference type="InParanoid" id="A0A2G5D6D4"/>
<dbReference type="SMART" id="SM00516">
    <property type="entry name" value="SEC14"/>
    <property type="match status" value="1"/>
</dbReference>
<feature type="transmembrane region" description="Helical" evidence="2">
    <location>
        <begin position="456"/>
        <end position="474"/>
    </location>
</feature>
<evidence type="ECO:0000256" key="2">
    <source>
        <dbReference type="SAM" id="Phobius"/>
    </source>
</evidence>
<accession>A0A2G5D6D4</accession>
<keyword evidence="2" id="KW-0472">Membrane</keyword>
<dbReference type="Gene3D" id="3.40.525.10">
    <property type="entry name" value="CRAL-TRIO lipid binding domain"/>
    <property type="match status" value="1"/>
</dbReference>
<dbReference type="CDD" id="cd00170">
    <property type="entry name" value="SEC14"/>
    <property type="match status" value="1"/>
</dbReference>
<dbReference type="Pfam" id="PF00650">
    <property type="entry name" value="CRAL_TRIO"/>
    <property type="match status" value="1"/>
</dbReference>
<keyword evidence="2" id="KW-1133">Transmembrane helix</keyword>
<dbReference type="InterPro" id="IPR036865">
    <property type="entry name" value="CRAL-TRIO_dom_sf"/>
</dbReference>
<proteinExistence type="predicted"/>
<dbReference type="EMBL" id="KZ305044">
    <property type="protein sequence ID" value="PIA39053.1"/>
    <property type="molecule type" value="Genomic_DNA"/>
</dbReference>
<dbReference type="STRING" id="218851.A0A2G5D6D4"/>
<dbReference type="PROSITE" id="PS50191">
    <property type="entry name" value="CRAL_TRIO"/>
    <property type="match status" value="1"/>
</dbReference>
<dbReference type="AlphaFoldDB" id="A0A2G5D6D4"/>
<dbReference type="PANTHER" id="PTHR47041:SF2">
    <property type="entry name" value="SEC14 CYTOSOLIC FACTOR FAMILY PROTEIN _ PHOSPHOGLYCERIDE TRANSFER FAMILY PROTEIN"/>
    <property type="match status" value="1"/>
</dbReference>
<dbReference type="Proteomes" id="UP000230069">
    <property type="component" value="Unassembled WGS sequence"/>
</dbReference>
<gene>
    <name evidence="4" type="ORF">AQUCO_02700314v1</name>
</gene>
<feature type="domain" description="CRAL-TRIO" evidence="3">
    <location>
        <begin position="252"/>
        <end position="400"/>
    </location>
</feature>
<sequence>MGESARIPSSTKNLEVPSVFTSKKTSKGCSVVTAPKAFTQKSVKRMDSLYQNKPGLEFAGHIAFFLLKVAALEMVRRLSKDKCPFVWRSLQALQVLCYSPFKWIQRWAPLKSLVMGIQQLSRPLLFLSIATVFSDQAESLEDNSDSSIDSQSYPEPPARQEVPDTGTERDCDESLQIIAPENWLVQLHEELEKQNLTLPERIDEGELRRFYAAANGDFSCLLSSIKRTIRWRETYHILSAQELESWSDLVFWHGRDVKLRPCLFVRLGLASSNLAFQDRPLFTQAIVSQIEHGVLHLVNVEDPQITVLMDCEGLSPFNFPMQMLRSCSSLVQDHYPNRLGCLFVIRLAPIVRMVAQTFFQVLKPVTRQKLRIEGETYKKVLSEYLQTIPSFLGGDCVCSKCSTHSFGDSEARHNNETNLMEPSGNFSNDEDLSPVCSYLTNAQVTGDFDELLKKSIIAILMVLIFVGFLGVMYGPENPLSFS</sequence>
<dbReference type="FunCoup" id="A0A2G5D6D4">
    <property type="interactions" value="570"/>
</dbReference>
<reference evidence="4 5" key="1">
    <citation type="submission" date="2017-09" db="EMBL/GenBank/DDBJ databases">
        <title>WGS assembly of Aquilegia coerulea Goldsmith.</title>
        <authorList>
            <person name="Hodges S."/>
            <person name="Kramer E."/>
            <person name="Nordborg M."/>
            <person name="Tomkins J."/>
            <person name="Borevitz J."/>
            <person name="Derieg N."/>
            <person name="Yan J."/>
            <person name="Mihaltcheva S."/>
            <person name="Hayes R.D."/>
            <person name="Rokhsar D."/>
        </authorList>
    </citation>
    <scope>NUCLEOTIDE SEQUENCE [LARGE SCALE GENOMIC DNA]</scope>
    <source>
        <strain evidence="5">cv. Goldsmith</strain>
    </source>
</reference>
<evidence type="ECO:0000313" key="5">
    <source>
        <dbReference type="Proteomes" id="UP000230069"/>
    </source>
</evidence>
<dbReference type="PANTHER" id="PTHR47041">
    <property type="entry name" value="SEC14 CYTOSOLIC FACTOR FAMILY PROTEIN / PHOSPHOGLYCERIDE TRANSFER FAMILY PROTEIN"/>
    <property type="match status" value="1"/>
</dbReference>
<dbReference type="OrthoDB" id="1434354at2759"/>
<protein>
    <recommendedName>
        <fullName evidence="3">CRAL-TRIO domain-containing protein</fullName>
    </recommendedName>
</protein>
<dbReference type="SUPFAM" id="SSF52087">
    <property type="entry name" value="CRAL/TRIO domain"/>
    <property type="match status" value="1"/>
</dbReference>
<keyword evidence="5" id="KW-1185">Reference proteome</keyword>